<feature type="signal peptide" evidence="2">
    <location>
        <begin position="1"/>
        <end position="25"/>
    </location>
</feature>
<protein>
    <submittedName>
        <fullName evidence="3">Uncharacterized protein</fullName>
    </submittedName>
</protein>
<evidence type="ECO:0000256" key="1">
    <source>
        <dbReference type="SAM" id="Coils"/>
    </source>
</evidence>
<dbReference type="Proteomes" id="UP000615455">
    <property type="component" value="Unassembled WGS sequence"/>
</dbReference>
<keyword evidence="1" id="KW-0175">Coiled coil</keyword>
<evidence type="ECO:0000256" key="2">
    <source>
        <dbReference type="SAM" id="SignalP"/>
    </source>
</evidence>
<evidence type="ECO:0000313" key="3">
    <source>
        <dbReference type="EMBL" id="GFZ82888.1"/>
    </source>
</evidence>
<proteinExistence type="predicted"/>
<reference evidence="4" key="1">
    <citation type="journal article" date="2019" name="Int. J. Syst. Evol. Microbiol.">
        <title>The Global Catalogue of Microorganisms (GCM) 10K type strain sequencing project: providing services to taxonomists for standard genome sequencing and annotation.</title>
        <authorList>
            <consortium name="The Broad Institute Genomics Platform"/>
            <consortium name="The Broad Institute Genome Sequencing Center for Infectious Disease"/>
            <person name="Wu L."/>
            <person name="Ma J."/>
        </authorList>
    </citation>
    <scope>NUCLEOTIDE SEQUENCE [LARGE SCALE GENOMIC DNA]</scope>
    <source>
        <strain evidence="4">CGMCC 1.15043</strain>
    </source>
</reference>
<sequence length="296" mass="33822">MKKKLITASLVLSLSASMLSIPAFGASSSNPISIMPVPSSAPVQIAPVNPFDEVKQYLPKSISPFDLVKMEALFNQIQKLQDELDGLNRQYNDLLGKYEEFPSFQEVKKDFPSILNNDELKKLEVLYNQIAKLKKEGKTSQTNPLWEQYYKILDSYSSKEPAPILEYGSIEPAPTVDYGSKEPAYIFSINSFDEEKQYLPKSISSSDLSKMEVLFNQARKLQDAIDSLDKQYNDLLGKYEEFPSFQEVKKDFPNSLDNDDLKKLEALYNQIAKLKKDGKTSQTDPLWDQYYNILYK</sequence>
<dbReference type="EMBL" id="BMHE01000014">
    <property type="protein sequence ID" value="GFZ82888.1"/>
    <property type="molecule type" value="Genomic_DNA"/>
</dbReference>
<evidence type="ECO:0000313" key="4">
    <source>
        <dbReference type="Proteomes" id="UP000615455"/>
    </source>
</evidence>
<keyword evidence="2" id="KW-0732">Signal</keyword>
<gene>
    <name evidence="3" type="ORF">GCM10008018_31020</name>
</gene>
<comment type="caution">
    <text evidence="3">The sequence shown here is derived from an EMBL/GenBank/DDBJ whole genome shotgun (WGS) entry which is preliminary data.</text>
</comment>
<feature type="chain" id="PRO_5046261866" evidence="2">
    <location>
        <begin position="26"/>
        <end position="296"/>
    </location>
</feature>
<organism evidence="3 4">
    <name type="scientific">Paenibacillus marchantiophytorum</name>
    <dbReference type="NCBI Taxonomy" id="1619310"/>
    <lineage>
        <taxon>Bacteria</taxon>
        <taxon>Bacillati</taxon>
        <taxon>Bacillota</taxon>
        <taxon>Bacilli</taxon>
        <taxon>Bacillales</taxon>
        <taxon>Paenibacillaceae</taxon>
        <taxon>Paenibacillus</taxon>
    </lineage>
</organism>
<feature type="coiled-coil region" evidence="1">
    <location>
        <begin position="70"/>
        <end position="136"/>
    </location>
</feature>
<accession>A0ABQ1ER32</accession>
<name>A0ABQ1ER32_9BACL</name>
<dbReference type="RefSeq" id="WP_189012761.1">
    <property type="nucleotide sequence ID" value="NZ_BMHE01000014.1"/>
</dbReference>
<feature type="coiled-coil region" evidence="1">
    <location>
        <begin position="211"/>
        <end position="238"/>
    </location>
</feature>
<keyword evidence="4" id="KW-1185">Reference proteome</keyword>